<proteinExistence type="predicted"/>
<organism evidence="2 3">
    <name type="scientific">Andreesenia angusta</name>
    <dbReference type="NCBI Taxonomy" id="39480"/>
    <lineage>
        <taxon>Bacteria</taxon>
        <taxon>Bacillati</taxon>
        <taxon>Bacillota</taxon>
        <taxon>Tissierellia</taxon>
        <taxon>Tissierellales</taxon>
        <taxon>Gottschalkiaceae</taxon>
        <taxon>Andreesenia</taxon>
    </lineage>
</organism>
<evidence type="ECO:0000313" key="2">
    <source>
        <dbReference type="EMBL" id="OHW62725.1"/>
    </source>
</evidence>
<dbReference type="RefSeq" id="WP_071061386.1">
    <property type="nucleotide sequence ID" value="NZ_MKIE01000002.1"/>
</dbReference>
<evidence type="ECO:0000313" key="3">
    <source>
        <dbReference type="Proteomes" id="UP000180254"/>
    </source>
</evidence>
<accession>A0A1S1V8J2</accession>
<dbReference type="EMBL" id="MKIE01000002">
    <property type="protein sequence ID" value="OHW62725.1"/>
    <property type="molecule type" value="Genomic_DNA"/>
</dbReference>
<dbReference type="STRING" id="39480.EUAN_05090"/>
<evidence type="ECO:0000259" key="1">
    <source>
        <dbReference type="Pfam" id="PF09851"/>
    </source>
</evidence>
<keyword evidence="3" id="KW-1185">Reference proteome</keyword>
<feature type="domain" description="SHOCT" evidence="1">
    <location>
        <begin position="32"/>
        <end position="55"/>
    </location>
</feature>
<dbReference type="Pfam" id="PF09851">
    <property type="entry name" value="SHOCT"/>
    <property type="match status" value="1"/>
</dbReference>
<dbReference type="Proteomes" id="UP000180254">
    <property type="component" value="Unassembled WGS sequence"/>
</dbReference>
<dbReference type="AlphaFoldDB" id="A0A1S1V8J2"/>
<dbReference type="OrthoDB" id="2456654at2"/>
<reference evidence="2 3" key="1">
    <citation type="submission" date="2016-09" db="EMBL/GenBank/DDBJ databases">
        <title>Genome sequence of Eubacterium angustum.</title>
        <authorList>
            <person name="Poehlein A."/>
            <person name="Daniel R."/>
        </authorList>
    </citation>
    <scope>NUCLEOTIDE SEQUENCE [LARGE SCALE GENOMIC DNA]</scope>
    <source>
        <strain evidence="2 3">DSM 1989</strain>
    </source>
</reference>
<comment type="caution">
    <text evidence="2">The sequence shown here is derived from an EMBL/GenBank/DDBJ whole genome shotgun (WGS) entry which is preliminary data.</text>
</comment>
<sequence length="59" mass="7056">MMFILAIGIAGLIYYVFRENSRGEYRGDKKSPEEILREKLARGEIDEETYERRMEIIKK</sequence>
<gene>
    <name evidence="2" type="ORF">EUAN_05090</name>
</gene>
<protein>
    <recommendedName>
        <fullName evidence="1">SHOCT domain-containing protein</fullName>
    </recommendedName>
</protein>
<dbReference type="InterPro" id="IPR018649">
    <property type="entry name" value="SHOCT"/>
</dbReference>
<name>A0A1S1V8J2_9FIRM</name>